<dbReference type="Proteomes" id="UP000747542">
    <property type="component" value="Unassembled WGS sequence"/>
</dbReference>
<name>A0A8J5TDT1_HOMAM</name>
<evidence type="ECO:0000313" key="2">
    <source>
        <dbReference type="EMBL" id="KAG7174749.1"/>
    </source>
</evidence>
<sequence>MGVASGCCQQVVLFAMEPNIQAIMVGKLTFQDTIKKHQPPNKIHNEMKKRRLPTNTAVFIEHLSHLRHLAWRTSQRQRELRRPITYEADTRDCQALEGQQKSRVIPQDAVELEFADIWSKTKMKDNLSGKELRLFFVPGRLREFPLLQFHGRRLHSADSVLSLSSSLNPHEQHPTIKSSAEKVGGRNPYRGRRSHHPR</sequence>
<comment type="caution">
    <text evidence="2">The sequence shown here is derived from an EMBL/GenBank/DDBJ whole genome shotgun (WGS) entry which is preliminary data.</text>
</comment>
<feature type="region of interest" description="Disordered" evidence="1">
    <location>
        <begin position="165"/>
        <end position="198"/>
    </location>
</feature>
<protein>
    <submittedName>
        <fullName evidence="2">Uncharacterized protein</fullName>
    </submittedName>
</protein>
<evidence type="ECO:0000313" key="3">
    <source>
        <dbReference type="Proteomes" id="UP000747542"/>
    </source>
</evidence>
<dbReference type="EMBL" id="JAHLQT010007030">
    <property type="protein sequence ID" value="KAG7174749.1"/>
    <property type="molecule type" value="Genomic_DNA"/>
</dbReference>
<organism evidence="2 3">
    <name type="scientific">Homarus americanus</name>
    <name type="common">American lobster</name>
    <dbReference type="NCBI Taxonomy" id="6706"/>
    <lineage>
        <taxon>Eukaryota</taxon>
        <taxon>Metazoa</taxon>
        <taxon>Ecdysozoa</taxon>
        <taxon>Arthropoda</taxon>
        <taxon>Crustacea</taxon>
        <taxon>Multicrustacea</taxon>
        <taxon>Malacostraca</taxon>
        <taxon>Eumalacostraca</taxon>
        <taxon>Eucarida</taxon>
        <taxon>Decapoda</taxon>
        <taxon>Pleocyemata</taxon>
        <taxon>Astacidea</taxon>
        <taxon>Nephropoidea</taxon>
        <taxon>Nephropidae</taxon>
        <taxon>Homarus</taxon>
    </lineage>
</organism>
<gene>
    <name evidence="2" type="ORF">Hamer_G025775</name>
</gene>
<accession>A0A8J5TDT1</accession>
<keyword evidence="3" id="KW-1185">Reference proteome</keyword>
<feature type="compositionally biased region" description="Basic residues" evidence="1">
    <location>
        <begin position="189"/>
        <end position="198"/>
    </location>
</feature>
<reference evidence="2" key="1">
    <citation type="journal article" date="2021" name="Sci. Adv.">
        <title>The American lobster genome reveals insights on longevity, neural, and immune adaptations.</title>
        <authorList>
            <person name="Polinski J.M."/>
            <person name="Zimin A.V."/>
            <person name="Clark K.F."/>
            <person name="Kohn A.B."/>
            <person name="Sadowski N."/>
            <person name="Timp W."/>
            <person name="Ptitsyn A."/>
            <person name="Khanna P."/>
            <person name="Romanova D.Y."/>
            <person name="Williams P."/>
            <person name="Greenwood S.J."/>
            <person name="Moroz L.L."/>
            <person name="Walt D.R."/>
            <person name="Bodnar A.G."/>
        </authorList>
    </citation>
    <scope>NUCLEOTIDE SEQUENCE</scope>
    <source>
        <strain evidence="2">GMGI-L3</strain>
    </source>
</reference>
<feature type="compositionally biased region" description="Basic and acidic residues" evidence="1">
    <location>
        <begin position="170"/>
        <end position="184"/>
    </location>
</feature>
<evidence type="ECO:0000256" key="1">
    <source>
        <dbReference type="SAM" id="MobiDB-lite"/>
    </source>
</evidence>
<proteinExistence type="predicted"/>
<dbReference type="AlphaFoldDB" id="A0A8J5TDT1"/>